<name>A0ABU5I997_9BURK</name>
<evidence type="ECO:0008006" key="3">
    <source>
        <dbReference type="Google" id="ProtNLM"/>
    </source>
</evidence>
<dbReference type="Proteomes" id="UP001293718">
    <property type="component" value="Unassembled WGS sequence"/>
</dbReference>
<comment type="caution">
    <text evidence="1">The sequence shown here is derived from an EMBL/GenBank/DDBJ whole genome shotgun (WGS) entry which is preliminary data.</text>
</comment>
<accession>A0ABU5I997</accession>
<dbReference type="RefSeq" id="WP_322464426.1">
    <property type="nucleotide sequence ID" value="NZ_JAXOJX010000003.1"/>
</dbReference>
<gene>
    <name evidence="1" type="ORF">SM757_03715</name>
</gene>
<reference evidence="1 2" key="1">
    <citation type="submission" date="2023-11" db="EMBL/GenBank/DDBJ databases">
        <title>Draft genome of Azohydromonas lata strain H1 (DSM1123), a polyhydroxyalkanoate producer.</title>
        <authorList>
            <person name="Traversa D."/>
            <person name="D'Addabbo P."/>
            <person name="Pazzani C."/>
            <person name="Manzari C."/>
            <person name="Chiara M."/>
            <person name="Scrascia M."/>
        </authorList>
    </citation>
    <scope>NUCLEOTIDE SEQUENCE [LARGE SCALE GENOMIC DNA]</scope>
    <source>
        <strain evidence="1 2">H1</strain>
    </source>
</reference>
<evidence type="ECO:0000313" key="1">
    <source>
        <dbReference type="EMBL" id="MDZ5455674.1"/>
    </source>
</evidence>
<dbReference type="EMBL" id="JAXOJX010000003">
    <property type="protein sequence ID" value="MDZ5455674.1"/>
    <property type="molecule type" value="Genomic_DNA"/>
</dbReference>
<evidence type="ECO:0000313" key="2">
    <source>
        <dbReference type="Proteomes" id="UP001293718"/>
    </source>
</evidence>
<keyword evidence="2" id="KW-1185">Reference proteome</keyword>
<sequence length="72" mass="8513">MFVTLEDETGMVNVIVWRSLREQQRRELLHSRLLAVYGVWQREGEVCHLIARRLHDLTLLLGRLATESRDLN</sequence>
<proteinExistence type="predicted"/>
<protein>
    <recommendedName>
        <fullName evidence="3">Error-prone DNA polymerase</fullName>
    </recommendedName>
</protein>
<organism evidence="1 2">
    <name type="scientific">Azohydromonas lata</name>
    <dbReference type="NCBI Taxonomy" id="45677"/>
    <lineage>
        <taxon>Bacteria</taxon>
        <taxon>Pseudomonadati</taxon>
        <taxon>Pseudomonadota</taxon>
        <taxon>Betaproteobacteria</taxon>
        <taxon>Burkholderiales</taxon>
        <taxon>Sphaerotilaceae</taxon>
        <taxon>Azohydromonas</taxon>
    </lineage>
</organism>
<dbReference type="CDD" id="cd04485">
    <property type="entry name" value="DnaE_OBF"/>
    <property type="match status" value="1"/>
</dbReference>